<organism evidence="3 4">
    <name type="scientific">Ilyomonas limi</name>
    <dbReference type="NCBI Taxonomy" id="2575867"/>
    <lineage>
        <taxon>Bacteria</taxon>
        <taxon>Pseudomonadati</taxon>
        <taxon>Bacteroidota</taxon>
        <taxon>Chitinophagia</taxon>
        <taxon>Chitinophagales</taxon>
        <taxon>Chitinophagaceae</taxon>
        <taxon>Ilyomonas</taxon>
    </lineage>
</organism>
<proteinExistence type="predicted"/>
<evidence type="ECO:0000259" key="2">
    <source>
        <dbReference type="Pfam" id="PF01494"/>
    </source>
</evidence>
<dbReference type="OrthoDB" id="9766816at2"/>
<reference evidence="3 4" key="1">
    <citation type="submission" date="2019-05" db="EMBL/GenBank/DDBJ databases">
        <title>Panacibacter sp. strain 17mud1-8 Genome sequencing and assembly.</title>
        <authorList>
            <person name="Chhetri G."/>
        </authorList>
    </citation>
    <scope>NUCLEOTIDE SEQUENCE [LARGE SCALE GENOMIC DNA]</scope>
    <source>
        <strain evidence="3 4">17mud1-8</strain>
    </source>
</reference>
<dbReference type="AlphaFoldDB" id="A0A4U3KXT0"/>
<dbReference type="PANTHER" id="PTHR46865">
    <property type="entry name" value="OXIDOREDUCTASE-RELATED"/>
    <property type="match status" value="1"/>
</dbReference>
<keyword evidence="1" id="KW-0812">Transmembrane</keyword>
<name>A0A4U3KXT0_9BACT</name>
<feature type="domain" description="FAD-binding" evidence="2">
    <location>
        <begin position="5"/>
        <end position="176"/>
    </location>
</feature>
<dbReference type="SUPFAM" id="SSF51905">
    <property type="entry name" value="FAD/NAD(P)-binding domain"/>
    <property type="match status" value="1"/>
</dbReference>
<dbReference type="Proteomes" id="UP000305848">
    <property type="component" value="Unassembled WGS sequence"/>
</dbReference>
<evidence type="ECO:0000313" key="4">
    <source>
        <dbReference type="Proteomes" id="UP000305848"/>
    </source>
</evidence>
<dbReference type="RefSeq" id="WP_137262461.1">
    <property type="nucleotide sequence ID" value="NZ_SZQL01000011.1"/>
</dbReference>
<dbReference type="Pfam" id="PF01494">
    <property type="entry name" value="FAD_binding_3"/>
    <property type="match status" value="1"/>
</dbReference>
<dbReference type="PRINTS" id="PR00420">
    <property type="entry name" value="RNGMNOXGNASE"/>
</dbReference>
<dbReference type="InterPro" id="IPR051704">
    <property type="entry name" value="FAD_aromatic-hydroxylase"/>
</dbReference>
<dbReference type="PANTHER" id="PTHR46865:SF8">
    <property type="entry name" value="POSSIBLE OXIDOREDUCTASE"/>
    <property type="match status" value="1"/>
</dbReference>
<dbReference type="InterPro" id="IPR002938">
    <property type="entry name" value="FAD-bd"/>
</dbReference>
<dbReference type="GO" id="GO:0071949">
    <property type="term" value="F:FAD binding"/>
    <property type="evidence" value="ECO:0007669"/>
    <property type="project" value="InterPro"/>
</dbReference>
<keyword evidence="4" id="KW-1185">Reference proteome</keyword>
<feature type="transmembrane region" description="Helical" evidence="1">
    <location>
        <begin position="6"/>
        <end position="22"/>
    </location>
</feature>
<sequence length="197" mass="22209">MDNKNVLISGAGIAGLTLAYWLKKFGFNPTIIEVAPKLRKGGYAIDFWGAGFDVAERMKIVPDLEKVDLNISEVAFVDENNKRRGGMNYKELKKMMNGRALTLLRSDLSKVIYYHLDKDIEIIFGDLIHKIEQHDEGVTVHLRSGSTRLFDLIVGADGLHSNVRSLVFGSEAQFEKYYGYYTASFTIEDSVSHGTYF</sequence>
<accession>A0A4U3KXT0</accession>
<evidence type="ECO:0000256" key="1">
    <source>
        <dbReference type="SAM" id="Phobius"/>
    </source>
</evidence>
<dbReference type="EMBL" id="SZQL01000011">
    <property type="protein sequence ID" value="TKK67445.1"/>
    <property type="molecule type" value="Genomic_DNA"/>
</dbReference>
<gene>
    <name evidence="3" type="ORF">FC093_14200</name>
</gene>
<dbReference type="InterPro" id="IPR036188">
    <property type="entry name" value="FAD/NAD-bd_sf"/>
</dbReference>
<evidence type="ECO:0000313" key="3">
    <source>
        <dbReference type="EMBL" id="TKK67445.1"/>
    </source>
</evidence>
<keyword evidence="1" id="KW-1133">Transmembrane helix</keyword>
<dbReference type="Gene3D" id="3.50.50.60">
    <property type="entry name" value="FAD/NAD(P)-binding domain"/>
    <property type="match status" value="1"/>
</dbReference>
<protein>
    <recommendedName>
        <fullName evidence="2">FAD-binding domain-containing protein</fullName>
    </recommendedName>
</protein>
<comment type="caution">
    <text evidence="3">The sequence shown here is derived from an EMBL/GenBank/DDBJ whole genome shotgun (WGS) entry which is preliminary data.</text>
</comment>
<keyword evidence="1" id="KW-0472">Membrane</keyword>